<dbReference type="OrthoDB" id="6365843at2"/>
<protein>
    <submittedName>
        <fullName evidence="1">Uncharacterized protein</fullName>
    </submittedName>
</protein>
<comment type="caution">
    <text evidence="1">The sequence shown here is derived from an EMBL/GenBank/DDBJ whole genome shotgun (WGS) entry which is preliminary data.</text>
</comment>
<gene>
    <name evidence="1" type="ORF">EOI86_06025</name>
</gene>
<sequence length="207" mass="22960">MHAELVNADWRIAGDKLLTRDTETGLEWLNVEQTYRRSKADVSQLFGIDQEFEGFRFARLDEYQTLLKNAGIPLTFDRAEPSNNFFAGEVTNAKAALTLMDLIGYSVFMFKRGAPDDGHRRLHGVLEDGFSPILETFQPIDAITGENDGGLRARLSAAVLEDHQVGVDVGMFLVREAIVSAVPKRSSLAMLTLGSTLFAETCCGRMR</sequence>
<dbReference type="RefSeq" id="WP_127764195.1">
    <property type="nucleotide sequence ID" value="NZ_SADE01000001.1"/>
</dbReference>
<dbReference type="EMBL" id="SADE01000001">
    <property type="protein sequence ID" value="RVU38823.1"/>
    <property type="molecule type" value="Genomic_DNA"/>
</dbReference>
<keyword evidence="2" id="KW-1185">Reference proteome</keyword>
<name>A0A3S3URD7_9PROT</name>
<accession>A0A3S3URD7</accession>
<evidence type="ECO:0000313" key="1">
    <source>
        <dbReference type="EMBL" id="RVU38823.1"/>
    </source>
</evidence>
<proteinExistence type="predicted"/>
<dbReference type="Proteomes" id="UP000287447">
    <property type="component" value="Unassembled WGS sequence"/>
</dbReference>
<dbReference type="AlphaFoldDB" id="A0A3S3URD7"/>
<evidence type="ECO:0000313" key="2">
    <source>
        <dbReference type="Proteomes" id="UP000287447"/>
    </source>
</evidence>
<organism evidence="1 2">
    <name type="scientific">Hwanghaeella grinnelliae</name>
    <dbReference type="NCBI Taxonomy" id="2500179"/>
    <lineage>
        <taxon>Bacteria</taxon>
        <taxon>Pseudomonadati</taxon>
        <taxon>Pseudomonadota</taxon>
        <taxon>Alphaproteobacteria</taxon>
        <taxon>Rhodospirillales</taxon>
        <taxon>Rhodospirillaceae</taxon>
        <taxon>Hwanghaeella</taxon>
    </lineage>
</organism>
<reference evidence="2" key="1">
    <citation type="submission" date="2019-01" db="EMBL/GenBank/DDBJ databases">
        <title>Gri0909 isolated from a small marine red alga.</title>
        <authorList>
            <person name="Kim J."/>
            <person name="Jeong S.E."/>
            <person name="Jeon C.O."/>
        </authorList>
    </citation>
    <scope>NUCLEOTIDE SEQUENCE [LARGE SCALE GENOMIC DNA]</scope>
    <source>
        <strain evidence="2">Gri0909</strain>
    </source>
</reference>